<dbReference type="EMBL" id="CP009687">
    <property type="protein sequence ID" value="AKL94571.1"/>
    <property type="molecule type" value="Genomic_DNA"/>
</dbReference>
<dbReference type="KEGG" id="cace:CACET_c10880"/>
<dbReference type="PATRIC" id="fig|84022.5.peg.2699"/>
<keyword evidence="2" id="KW-1185">Reference proteome</keyword>
<evidence type="ECO:0000313" key="1">
    <source>
        <dbReference type="EMBL" id="AKL94571.1"/>
    </source>
</evidence>
<gene>
    <name evidence="1" type="ORF">CACET_c10880</name>
</gene>
<sequence length="132" mass="15501">MIAKIIKRNGYKHIEWGEGSKVIPISYKDFIRLPCVNPSGGDDDLAPYYDMTLREMVRAWVKVNSDYELNVEVFNFSKDNFRSALIEFVESGYEEFPVFMADLDNFVTYKEVCSTRYDIFMGFLKEFSRIVE</sequence>
<dbReference type="RefSeq" id="WP_044826525.1">
    <property type="nucleotide sequence ID" value="NZ_CP009687.1"/>
</dbReference>
<evidence type="ECO:0000313" key="2">
    <source>
        <dbReference type="Proteomes" id="UP000035704"/>
    </source>
</evidence>
<accession>A0A0D8I890</accession>
<protein>
    <submittedName>
        <fullName evidence="1">Uncharacterized protein</fullName>
    </submittedName>
</protein>
<name>A0A0D8I890_9CLOT</name>
<dbReference type="OrthoDB" id="9946050at2"/>
<proteinExistence type="predicted"/>
<organism evidence="1 2">
    <name type="scientific">Clostridium aceticum</name>
    <dbReference type="NCBI Taxonomy" id="84022"/>
    <lineage>
        <taxon>Bacteria</taxon>
        <taxon>Bacillati</taxon>
        <taxon>Bacillota</taxon>
        <taxon>Clostridia</taxon>
        <taxon>Eubacteriales</taxon>
        <taxon>Clostridiaceae</taxon>
        <taxon>Clostridium</taxon>
    </lineage>
</organism>
<dbReference type="AlphaFoldDB" id="A0A0D8I890"/>
<dbReference type="Proteomes" id="UP000035704">
    <property type="component" value="Chromosome"/>
</dbReference>
<reference evidence="1 2" key="1">
    <citation type="submission" date="2014-10" db="EMBL/GenBank/DDBJ databases">
        <title>Genome sequence of Clostridium aceticum DSM 1496.</title>
        <authorList>
            <person name="Poehlein A."/>
            <person name="Schiel-Bengelsdorf B."/>
            <person name="Gottschalk G."/>
            <person name="Duerre P."/>
            <person name="Daniel R."/>
        </authorList>
    </citation>
    <scope>NUCLEOTIDE SEQUENCE [LARGE SCALE GENOMIC DNA]</scope>
    <source>
        <strain evidence="1 2">DSM 1496</strain>
    </source>
</reference>